<accession>A0A231HCZ5</accession>
<keyword evidence="1" id="KW-0472">Membrane</keyword>
<evidence type="ECO:0000256" key="1">
    <source>
        <dbReference type="SAM" id="Phobius"/>
    </source>
</evidence>
<dbReference type="Proteomes" id="UP000215506">
    <property type="component" value="Unassembled WGS sequence"/>
</dbReference>
<dbReference type="Pfam" id="PF09956">
    <property type="entry name" value="Phage_cement_2"/>
    <property type="match status" value="1"/>
</dbReference>
<dbReference type="EMBL" id="NGAF01000002">
    <property type="protein sequence ID" value="OXR46666.1"/>
    <property type="molecule type" value="Genomic_DNA"/>
</dbReference>
<keyword evidence="1" id="KW-1133">Transmembrane helix</keyword>
<proteinExistence type="predicted"/>
<evidence type="ECO:0000313" key="2">
    <source>
        <dbReference type="EMBL" id="OXR46666.1"/>
    </source>
</evidence>
<dbReference type="AlphaFoldDB" id="A0A231HCZ5"/>
<name>A0A231HCZ5_9NOCA</name>
<keyword evidence="1" id="KW-0812">Transmembrane</keyword>
<keyword evidence="3" id="KW-1185">Reference proteome</keyword>
<evidence type="ECO:0008006" key="4">
    <source>
        <dbReference type="Google" id="ProtNLM"/>
    </source>
</evidence>
<organism evidence="2 3">
    <name type="scientific">Nocardia cerradoensis</name>
    <dbReference type="NCBI Taxonomy" id="85688"/>
    <lineage>
        <taxon>Bacteria</taxon>
        <taxon>Bacillati</taxon>
        <taxon>Actinomycetota</taxon>
        <taxon>Actinomycetes</taxon>
        <taxon>Mycobacteriales</taxon>
        <taxon>Nocardiaceae</taxon>
        <taxon>Nocardia</taxon>
    </lineage>
</organism>
<dbReference type="InterPro" id="IPR011231">
    <property type="entry name" value="Phage_VT1-Sakai_H0018"/>
</dbReference>
<comment type="caution">
    <text evidence="2">The sequence shown here is derived from an EMBL/GenBank/DDBJ whole genome shotgun (WGS) entry which is preliminary data.</text>
</comment>
<reference evidence="2 3" key="1">
    <citation type="submission" date="2017-07" db="EMBL/GenBank/DDBJ databases">
        <title>First draft Genome Sequence of Nocardia cerradoensis isolated from human infection.</title>
        <authorList>
            <person name="Carrasco G."/>
        </authorList>
    </citation>
    <scope>NUCLEOTIDE SEQUENCE [LARGE SCALE GENOMIC DNA]</scope>
    <source>
        <strain evidence="2 3">CNM20130759</strain>
    </source>
</reference>
<sequence length="123" mass="11956">MSGDYLPLFDPGDQIPMVTGAPVTAGQVLYVSADNTVSATATAVVPIGIAGQDDPVGGATIMVKRRGVWVLAASGAIAAGALVIPAAAGAVATIASDTNYGHVVGSALAAAANNKVTVALRLA</sequence>
<feature type="transmembrane region" description="Helical" evidence="1">
    <location>
        <begin position="68"/>
        <end position="95"/>
    </location>
</feature>
<gene>
    <name evidence="2" type="ORF">B7C42_01641</name>
</gene>
<protein>
    <recommendedName>
        <fullName evidence="4">DUF2190 domain-containing protein</fullName>
    </recommendedName>
</protein>
<evidence type="ECO:0000313" key="3">
    <source>
        <dbReference type="Proteomes" id="UP000215506"/>
    </source>
</evidence>